<evidence type="ECO:0000313" key="4">
    <source>
        <dbReference type="Proteomes" id="UP001497444"/>
    </source>
</evidence>
<evidence type="ECO:0000256" key="1">
    <source>
        <dbReference type="SAM" id="MobiDB-lite"/>
    </source>
</evidence>
<gene>
    <name evidence="3" type="ORF">CSSPJE1EN1_LOCUS22634</name>
</gene>
<dbReference type="InterPro" id="IPR025131">
    <property type="entry name" value="DUF4057"/>
</dbReference>
<feature type="region of interest" description="Disordered" evidence="1">
    <location>
        <begin position="120"/>
        <end position="139"/>
    </location>
</feature>
<accession>A0ABP0XFM3</accession>
<dbReference type="PANTHER" id="PTHR31132:SF13">
    <property type="entry name" value="N-LYSINE METHYLTRANSFERASE"/>
    <property type="match status" value="1"/>
</dbReference>
<sequence>MSSVANGTTPSSRRGATPTVGGATTFDLFSWSEARPAAAPVVSISDSNNNNASCLSAAADPSIRMLQQSAGGISSIIFGEHISAEEADALLKRRPGSDSKKREMHGSGGIFFPAAGCHGHGHGHGGDGEPGNGTTPALDNRTSVRYSNHQAAAAGVSQISFGGENCASPKKAVYTVPEGAKQKELSGTVQTTDDLAGRRVNSNAKAKELVGSNIFGPPPSPEIPKPSRASLEFKREGGGAPPPEAAAAPRNVHTSVKVSNPAGGKCQISFGPKDETDSSVVARKSHDHKNAELWGHDIFSEKENADAASVLASSSSSHKNLHHHHPSQAKLKELSGSDIFSDDKPVARDFIGGIRKPPGGGSTISLH</sequence>
<feature type="domain" description="DUF4057" evidence="2">
    <location>
        <begin position="25"/>
        <end position="365"/>
    </location>
</feature>
<dbReference type="Proteomes" id="UP001497444">
    <property type="component" value="Chromosome 8"/>
</dbReference>
<organism evidence="3 4">
    <name type="scientific">Sphagnum jensenii</name>
    <dbReference type="NCBI Taxonomy" id="128206"/>
    <lineage>
        <taxon>Eukaryota</taxon>
        <taxon>Viridiplantae</taxon>
        <taxon>Streptophyta</taxon>
        <taxon>Embryophyta</taxon>
        <taxon>Bryophyta</taxon>
        <taxon>Sphagnophytina</taxon>
        <taxon>Sphagnopsida</taxon>
        <taxon>Sphagnales</taxon>
        <taxon>Sphagnaceae</taxon>
        <taxon>Sphagnum</taxon>
    </lineage>
</organism>
<proteinExistence type="predicted"/>
<dbReference type="EMBL" id="OZ020103">
    <property type="protein sequence ID" value="CAK9277156.1"/>
    <property type="molecule type" value="Genomic_DNA"/>
</dbReference>
<name>A0ABP0XFM3_9BRYO</name>
<protein>
    <recommendedName>
        <fullName evidence="2">DUF4057 domain-containing protein</fullName>
    </recommendedName>
</protein>
<dbReference type="Pfam" id="PF13266">
    <property type="entry name" value="DUF4057"/>
    <property type="match status" value="1"/>
</dbReference>
<reference evidence="3" key="1">
    <citation type="submission" date="2024-02" db="EMBL/GenBank/DDBJ databases">
        <authorList>
            <consortium name="ELIXIR-Norway"/>
            <consortium name="Elixir Norway"/>
        </authorList>
    </citation>
    <scope>NUCLEOTIDE SEQUENCE</scope>
</reference>
<dbReference type="PANTHER" id="PTHR31132">
    <property type="entry name" value="N-LYSINE METHYLTRANSFERASE"/>
    <property type="match status" value="1"/>
</dbReference>
<evidence type="ECO:0000259" key="2">
    <source>
        <dbReference type="Pfam" id="PF13266"/>
    </source>
</evidence>
<feature type="region of interest" description="Disordered" evidence="1">
    <location>
        <begin position="210"/>
        <end position="251"/>
    </location>
</feature>
<evidence type="ECO:0000313" key="3">
    <source>
        <dbReference type="EMBL" id="CAK9277156.1"/>
    </source>
</evidence>
<feature type="region of interest" description="Disordered" evidence="1">
    <location>
        <begin position="309"/>
        <end position="338"/>
    </location>
</feature>
<keyword evidence="4" id="KW-1185">Reference proteome</keyword>